<dbReference type="RefSeq" id="WP_379770629.1">
    <property type="nucleotide sequence ID" value="NZ_JBHSJF010000006.1"/>
</dbReference>
<dbReference type="InterPro" id="IPR008136">
    <property type="entry name" value="CinA_C"/>
</dbReference>
<dbReference type="Pfam" id="PF02464">
    <property type="entry name" value="CinA"/>
    <property type="match status" value="1"/>
</dbReference>
<dbReference type="NCBIfam" id="TIGR00199">
    <property type="entry name" value="PncC_domain"/>
    <property type="match status" value="1"/>
</dbReference>
<evidence type="ECO:0000313" key="2">
    <source>
        <dbReference type="EMBL" id="MFC5068468.1"/>
    </source>
</evidence>
<reference evidence="3" key="1">
    <citation type="journal article" date="2019" name="Int. J. Syst. Evol. Microbiol.">
        <title>The Global Catalogue of Microorganisms (GCM) 10K type strain sequencing project: providing services to taxonomists for standard genome sequencing and annotation.</title>
        <authorList>
            <consortium name="The Broad Institute Genomics Platform"/>
            <consortium name="The Broad Institute Genome Sequencing Center for Infectious Disease"/>
            <person name="Wu L."/>
            <person name="Ma J."/>
        </authorList>
    </citation>
    <scope>NUCLEOTIDE SEQUENCE [LARGE SCALE GENOMIC DNA]</scope>
    <source>
        <strain evidence="3">CGMCC 1.16444</strain>
    </source>
</reference>
<dbReference type="SUPFAM" id="SSF142433">
    <property type="entry name" value="CinA-like"/>
    <property type="match status" value="1"/>
</dbReference>
<accession>A0ABV9Z0S4</accession>
<organism evidence="2 3">
    <name type="scientific">Flaviflagellibacter deserti</name>
    <dbReference type="NCBI Taxonomy" id="2267266"/>
    <lineage>
        <taxon>Bacteria</taxon>
        <taxon>Pseudomonadati</taxon>
        <taxon>Pseudomonadota</taxon>
        <taxon>Alphaproteobacteria</taxon>
        <taxon>Hyphomicrobiales</taxon>
        <taxon>Flaviflagellibacter</taxon>
    </lineage>
</organism>
<dbReference type="Gene3D" id="3.90.950.20">
    <property type="entry name" value="CinA-like"/>
    <property type="match status" value="1"/>
</dbReference>
<feature type="domain" description="CinA C-terminal" evidence="1">
    <location>
        <begin position="18"/>
        <end position="169"/>
    </location>
</feature>
<comment type="caution">
    <text evidence="2">The sequence shown here is derived from an EMBL/GenBank/DDBJ whole genome shotgun (WGS) entry which is preliminary data.</text>
</comment>
<proteinExistence type="predicted"/>
<keyword evidence="3" id="KW-1185">Reference proteome</keyword>
<gene>
    <name evidence="2" type="ORF">ACFPFW_10645</name>
</gene>
<dbReference type="InterPro" id="IPR036653">
    <property type="entry name" value="CinA-like_C"/>
</dbReference>
<evidence type="ECO:0000313" key="3">
    <source>
        <dbReference type="Proteomes" id="UP001595796"/>
    </source>
</evidence>
<evidence type="ECO:0000259" key="1">
    <source>
        <dbReference type="Pfam" id="PF02464"/>
    </source>
</evidence>
<name>A0ABV9Z0S4_9HYPH</name>
<dbReference type="EMBL" id="JBHSJF010000006">
    <property type="protein sequence ID" value="MFC5068468.1"/>
    <property type="molecule type" value="Genomic_DNA"/>
</dbReference>
<dbReference type="Proteomes" id="UP001595796">
    <property type="component" value="Unassembled WGS sequence"/>
</dbReference>
<protein>
    <submittedName>
        <fullName evidence="2">CinA family protein</fullName>
    </submittedName>
</protein>
<sequence length="174" mass="17745">MSDDLDITRLDRALIEAAAAVLRLGDERGLTVVTAESCTGGLVAAALTDIAGSSSVVEGGFVTYSNEAKCKSLGVPNDMLEAHGAVSEPVARAMAEGALRASVSADLAVAITGIAGPGGATPGKPVGLVHFAAARRDGPVIHREKRYGDIGRALVRRNSAMEALALLIEIADAR</sequence>